<dbReference type="PANTHER" id="PTHR10492">
    <property type="match status" value="1"/>
</dbReference>
<evidence type="ECO:0000259" key="2">
    <source>
        <dbReference type="Pfam" id="PF05970"/>
    </source>
</evidence>
<keyword evidence="4" id="KW-1185">Reference proteome</keyword>
<protein>
    <recommendedName>
        <fullName evidence="1">ATP-dependent DNA helicase</fullName>
        <ecNumber evidence="1">5.6.2.3</ecNumber>
    </recommendedName>
</protein>
<evidence type="ECO:0000313" key="3">
    <source>
        <dbReference type="EMBL" id="KAG5598969.1"/>
    </source>
</evidence>
<organism evidence="3 4">
    <name type="scientific">Solanum commersonii</name>
    <name type="common">Commerson's wild potato</name>
    <name type="synonym">Commerson's nightshade</name>
    <dbReference type="NCBI Taxonomy" id="4109"/>
    <lineage>
        <taxon>Eukaryota</taxon>
        <taxon>Viridiplantae</taxon>
        <taxon>Streptophyta</taxon>
        <taxon>Embryophyta</taxon>
        <taxon>Tracheophyta</taxon>
        <taxon>Spermatophyta</taxon>
        <taxon>Magnoliopsida</taxon>
        <taxon>eudicotyledons</taxon>
        <taxon>Gunneridae</taxon>
        <taxon>Pentapetalae</taxon>
        <taxon>asterids</taxon>
        <taxon>lamiids</taxon>
        <taxon>Solanales</taxon>
        <taxon>Solanaceae</taxon>
        <taxon>Solanoideae</taxon>
        <taxon>Solaneae</taxon>
        <taxon>Solanum</taxon>
    </lineage>
</organism>
<comment type="cofactor">
    <cofactor evidence="1">
        <name>Mg(2+)</name>
        <dbReference type="ChEBI" id="CHEBI:18420"/>
    </cofactor>
</comment>
<keyword evidence="1" id="KW-0234">DNA repair</keyword>
<comment type="caution">
    <text evidence="3">The sequence shown here is derived from an EMBL/GenBank/DDBJ whole genome shotgun (WGS) entry which is preliminary data.</text>
</comment>
<accession>A0A9J5YFD4</accession>
<feature type="domain" description="DNA helicase Pif1-like DEAD-box helicase" evidence="2">
    <location>
        <begin position="41"/>
        <end position="121"/>
    </location>
</feature>
<dbReference type="PANTHER" id="PTHR10492:SF94">
    <property type="entry name" value="ATP-DEPENDENT DNA HELICASE"/>
    <property type="match status" value="1"/>
</dbReference>
<keyword evidence="1" id="KW-0547">Nucleotide-binding</keyword>
<dbReference type="Proteomes" id="UP000824120">
    <property type="component" value="Chromosome 6"/>
</dbReference>
<keyword evidence="1" id="KW-0227">DNA damage</keyword>
<dbReference type="GO" id="GO:0006310">
    <property type="term" value="P:DNA recombination"/>
    <property type="evidence" value="ECO:0007669"/>
    <property type="project" value="UniProtKB-KW"/>
</dbReference>
<dbReference type="GO" id="GO:0006281">
    <property type="term" value="P:DNA repair"/>
    <property type="evidence" value="ECO:0007669"/>
    <property type="project" value="UniProtKB-KW"/>
</dbReference>
<keyword evidence="1" id="KW-0347">Helicase</keyword>
<dbReference type="GO" id="GO:0005524">
    <property type="term" value="F:ATP binding"/>
    <property type="evidence" value="ECO:0007669"/>
    <property type="project" value="UniProtKB-KW"/>
</dbReference>
<dbReference type="InterPro" id="IPR010285">
    <property type="entry name" value="DNA_helicase_pif1-like_DEAD"/>
</dbReference>
<comment type="similarity">
    <text evidence="1">Belongs to the helicase family.</text>
</comment>
<proteinExistence type="inferred from homology"/>
<dbReference type="OrthoDB" id="1918649at2759"/>
<dbReference type="GO" id="GO:0016787">
    <property type="term" value="F:hydrolase activity"/>
    <property type="evidence" value="ECO:0007669"/>
    <property type="project" value="UniProtKB-KW"/>
</dbReference>
<name>A0A9J5YFD4_SOLCO</name>
<dbReference type="GO" id="GO:0000723">
    <property type="term" value="P:telomere maintenance"/>
    <property type="evidence" value="ECO:0007669"/>
    <property type="project" value="InterPro"/>
</dbReference>
<keyword evidence="1" id="KW-0233">DNA recombination</keyword>
<dbReference type="EMBL" id="JACXVP010000006">
    <property type="protein sequence ID" value="KAG5598969.1"/>
    <property type="molecule type" value="Genomic_DNA"/>
</dbReference>
<dbReference type="AlphaFoldDB" id="A0A9J5YFD4"/>
<gene>
    <name evidence="3" type="ORF">H5410_030339</name>
</gene>
<keyword evidence="1" id="KW-0378">Hydrolase</keyword>
<sequence length="132" mass="14919">MIPFRFVYQLTVSRSVPNTTGSGQTGMVPDRYRGNRWVKPMDKDAPFGGKVMVFGGDFRQVLPVVPKSTRAETLDASLVRSYLWPLMENIQLLTNIRTRADTSFSEFLLCIGNGEENTNKENLIALPEQMFV</sequence>
<comment type="catalytic activity">
    <reaction evidence="1">
        <text>ATP + H2O = ADP + phosphate + H(+)</text>
        <dbReference type="Rhea" id="RHEA:13065"/>
        <dbReference type="ChEBI" id="CHEBI:15377"/>
        <dbReference type="ChEBI" id="CHEBI:15378"/>
        <dbReference type="ChEBI" id="CHEBI:30616"/>
        <dbReference type="ChEBI" id="CHEBI:43474"/>
        <dbReference type="ChEBI" id="CHEBI:456216"/>
        <dbReference type="EC" id="5.6.2.3"/>
    </reaction>
</comment>
<dbReference type="EC" id="5.6.2.3" evidence="1"/>
<evidence type="ECO:0000256" key="1">
    <source>
        <dbReference type="RuleBase" id="RU363044"/>
    </source>
</evidence>
<dbReference type="GO" id="GO:0043139">
    <property type="term" value="F:5'-3' DNA helicase activity"/>
    <property type="evidence" value="ECO:0007669"/>
    <property type="project" value="UniProtKB-EC"/>
</dbReference>
<evidence type="ECO:0000313" key="4">
    <source>
        <dbReference type="Proteomes" id="UP000824120"/>
    </source>
</evidence>
<reference evidence="3 4" key="1">
    <citation type="submission" date="2020-09" db="EMBL/GenBank/DDBJ databases">
        <title>De no assembly of potato wild relative species, Solanum commersonii.</title>
        <authorList>
            <person name="Cho K."/>
        </authorList>
    </citation>
    <scope>NUCLEOTIDE SEQUENCE [LARGE SCALE GENOMIC DNA]</scope>
    <source>
        <strain evidence="3">LZ3.2</strain>
        <tissue evidence="3">Leaf</tissue>
    </source>
</reference>
<keyword evidence="1" id="KW-0067">ATP-binding</keyword>
<dbReference type="Pfam" id="PF05970">
    <property type="entry name" value="PIF1"/>
    <property type="match status" value="1"/>
</dbReference>